<dbReference type="PANTHER" id="PTHR12001:SF69">
    <property type="entry name" value="ALL TRANS-POLYPRENYL-DIPHOSPHATE SYNTHASE PDSS1"/>
    <property type="match status" value="1"/>
</dbReference>
<name>A0A0R2FXE3_9LACO</name>
<dbReference type="SFLD" id="SFLDS00005">
    <property type="entry name" value="Isoprenoid_Synthase_Type_I"/>
    <property type="match status" value="1"/>
</dbReference>
<evidence type="ECO:0000256" key="4">
    <source>
        <dbReference type="ARBA" id="ARBA00022723"/>
    </source>
</evidence>
<proteinExistence type="inferred from homology"/>
<gene>
    <name evidence="7" type="ORF">IV68_GL000666</name>
</gene>
<accession>A0A0R2FXE3</accession>
<dbReference type="STRING" id="1123500.GCA_000420365_00764"/>
<keyword evidence="3 6" id="KW-0808">Transferase</keyword>
<evidence type="ECO:0000313" key="8">
    <source>
        <dbReference type="Proteomes" id="UP000051296"/>
    </source>
</evidence>
<dbReference type="Pfam" id="PF00348">
    <property type="entry name" value="polyprenyl_synt"/>
    <property type="match status" value="1"/>
</dbReference>
<dbReference type="CDD" id="cd00685">
    <property type="entry name" value="Trans_IPPS_HT"/>
    <property type="match status" value="1"/>
</dbReference>
<dbReference type="Gene3D" id="1.10.600.10">
    <property type="entry name" value="Farnesyl Diphosphate Synthase"/>
    <property type="match status" value="1"/>
</dbReference>
<dbReference type="SUPFAM" id="SSF48576">
    <property type="entry name" value="Terpenoid synthases"/>
    <property type="match status" value="1"/>
</dbReference>
<keyword evidence="4" id="KW-0479">Metal-binding</keyword>
<evidence type="ECO:0000256" key="2">
    <source>
        <dbReference type="ARBA" id="ARBA00006706"/>
    </source>
</evidence>
<dbReference type="PATRIC" id="fig|1123500.6.peg.669"/>
<dbReference type="InterPro" id="IPR000092">
    <property type="entry name" value="Polyprenyl_synt"/>
</dbReference>
<dbReference type="EMBL" id="JQAX01000002">
    <property type="protein sequence ID" value="KRN32315.1"/>
    <property type="molecule type" value="Genomic_DNA"/>
</dbReference>
<dbReference type="Proteomes" id="UP000051296">
    <property type="component" value="Unassembled WGS sequence"/>
</dbReference>
<dbReference type="GO" id="GO:0004659">
    <property type="term" value="F:prenyltransferase activity"/>
    <property type="evidence" value="ECO:0007669"/>
    <property type="project" value="InterPro"/>
</dbReference>
<dbReference type="PROSITE" id="PS00444">
    <property type="entry name" value="POLYPRENYL_SYNTHASE_2"/>
    <property type="match status" value="1"/>
</dbReference>
<dbReference type="FunCoup" id="A0A0R2FXE3">
    <property type="interactions" value="273"/>
</dbReference>
<dbReference type="AlphaFoldDB" id="A0A0R2FXE3"/>
<dbReference type="InterPro" id="IPR033749">
    <property type="entry name" value="Polyprenyl_synt_CS"/>
</dbReference>
<evidence type="ECO:0000256" key="1">
    <source>
        <dbReference type="ARBA" id="ARBA00001946"/>
    </source>
</evidence>
<keyword evidence="5" id="KW-0460">Magnesium</keyword>
<dbReference type="InterPro" id="IPR008949">
    <property type="entry name" value="Isoprenoid_synthase_dom_sf"/>
</dbReference>
<dbReference type="PANTHER" id="PTHR12001">
    <property type="entry name" value="GERANYLGERANYL PYROPHOSPHATE SYNTHASE"/>
    <property type="match status" value="1"/>
</dbReference>
<dbReference type="InParanoid" id="A0A0R2FXE3"/>
<dbReference type="eggNOG" id="COG0142">
    <property type="taxonomic scope" value="Bacteria"/>
</dbReference>
<evidence type="ECO:0000256" key="6">
    <source>
        <dbReference type="RuleBase" id="RU004466"/>
    </source>
</evidence>
<organism evidence="7 8">
    <name type="scientific">Weissella halotolerans DSM 20190</name>
    <dbReference type="NCBI Taxonomy" id="1123500"/>
    <lineage>
        <taxon>Bacteria</taxon>
        <taxon>Bacillati</taxon>
        <taxon>Bacillota</taxon>
        <taxon>Bacilli</taxon>
        <taxon>Lactobacillales</taxon>
        <taxon>Lactobacillaceae</taxon>
        <taxon>Weissella</taxon>
    </lineage>
</organism>
<comment type="caution">
    <text evidence="7">The sequence shown here is derived from an EMBL/GenBank/DDBJ whole genome shotgun (WGS) entry which is preliminary data.</text>
</comment>
<dbReference type="GO" id="GO:0008299">
    <property type="term" value="P:isoprenoid biosynthetic process"/>
    <property type="evidence" value="ECO:0007669"/>
    <property type="project" value="InterPro"/>
</dbReference>
<keyword evidence="8" id="KW-1185">Reference proteome</keyword>
<sequence>MQRDLKTVRAIMVDNLTVQDTEIQTALTSMLTDGGKLLRPALTILIGRFFPHHHNDLLGLAATVELLHTATLIHDDIIDDAPLRRHQKTIQTQFGKDVAVYAGDYLFATTFRLLAYHSHSVEAGRKGAEYLEKILNGELSQRMNHFNTNITVADYTNQIAGKTAALFEFASYLGTTTVDNLDPAFSQSAQQFAYNLGMAFQILDDILDYADDQETLGKPTLEDIQNGVYSLPLILAMQEEPTIKTLLQVPVLSTNQVTEIAQLVQQSQAIETAMEMASHYTDQAEDHLDALPDGEAKDILYALSDQLLSRQR</sequence>
<reference evidence="7 8" key="1">
    <citation type="journal article" date="2015" name="Genome Announc.">
        <title>Expanding the biotechnology potential of lactobacilli through comparative genomics of 213 strains and associated genera.</title>
        <authorList>
            <person name="Sun Z."/>
            <person name="Harris H.M."/>
            <person name="McCann A."/>
            <person name="Guo C."/>
            <person name="Argimon S."/>
            <person name="Zhang W."/>
            <person name="Yang X."/>
            <person name="Jeffery I.B."/>
            <person name="Cooney J.C."/>
            <person name="Kagawa T.F."/>
            <person name="Liu W."/>
            <person name="Song Y."/>
            <person name="Salvetti E."/>
            <person name="Wrobel A."/>
            <person name="Rasinkangas P."/>
            <person name="Parkhill J."/>
            <person name="Rea M.C."/>
            <person name="O'Sullivan O."/>
            <person name="Ritari J."/>
            <person name="Douillard F.P."/>
            <person name="Paul Ross R."/>
            <person name="Yang R."/>
            <person name="Briner A.E."/>
            <person name="Felis G.E."/>
            <person name="de Vos W.M."/>
            <person name="Barrangou R."/>
            <person name="Klaenhammer T.R."/>
            <person name="Caufield P.W."/>
            <person name="Cui Y."/>
            <person name="Zhang H."/>
            <person name="O'Toole P.W."/>
        </authorList>
    </citation>
    <scope>NUCLEOTIDE SEQUENCE [LARGE SCALE GENOMIC DNA]</scope>
    <source>
        <strain evidence="7 8">DSM 20190</strain>
    </source>
</reference>
<evidence type="ECO:0000313" key="7">
    <source>
        <dbReference type="EMBL" id="KRN32315.1"/>
    </source>
</evidence>
<comment type="cofactor">
    <cofactor evidence="1">
        <name>Mg(2+)</name>
        <dbReference type="ChEBI" id="CHEBI:18420"/>
    </cofactor>
</comment>
<dbReference type="PROSITE" id="PS00723">
    <property type="entry name" value="POLYPRENYL_SYNTHASE_1"/>
    <property type="match status" value="1"/>
</dbReference>
<dbReference type="GO" id="GO:0046872">
    <property type="term" value="F:metal ion binding"/>
    <property type="evidence" value="ECO:0007669"/>
    <property type="project" value="UniProtKB-KW"/>
</dbReference>
<comment type="similarity">
    <text evidence="2 6">Belongs to the FPP/GGPP synthase family.</text>
</comment>
<evidence type="ECO:0000256" key="5">
    <source>
        <dbReference type="ARBA" id="ARBA00022842"/>
    </source>
</evidence>
<dbReference type="OrthoDB" id="9805316at2"/>
<protein>
    <submittedName>
        <fullName evidence="7">Trans-hexaprenyltranstransferase</fullName>
    </submittedName>
</protein>
<evidence type="ECO:0000256" key="3">
    <source>
        <dbReference type="ARBA" id="ARBA00022679"/>
    </source>
</evidence>